<accession>A0A7T0PW72</accession>
<reference evidence="3 4" key="1">
    <citation type="submission" date="2020-11" db="EMBL/GenBank/DDBJ databases">
        <title>Actinomyces sp. ZJ750.</title>
        <authorList>
            <person name="Zhou J."/>
        </authorList>
    </citation>
    <scope>NUCLEOTIDE SEQUENCE [LARGE SCALE GENOMIC DNA]</scope>
    <source>
        <strain evidence="3 4">ZJ750</strain>
    </source>
</reference>
<dbReference type="EMBL" id="CP063989">
    <property type="protein sequence ID" value="QPL05213.1"/>
    <property type="molecule type" value="Genomic_DNA"/>
</dbReference>
<feature type="region of interest" description="Disordered" evidence="1">
    <location>
        <begin position="1"/>
        <end position="36"/>
    </location>
</feature>
<keyword evidence="4" id="KW-1185">Reference proteome</keyword>
<dbReference type="Pfam" id="PF13672">
    <property type="entry name" value="PP2C_2"/>
    <property type="match status" value="1"/>
</dbReference>
<sequence>MADTAHSGVTQPSGPDGAGGIPAPGIPAPGTPHPGDLVPLVGAATDVGRLRRVNEDGYLALAPAFVVVDGMGGHSAGRAAARAALSALSPLGGTRVTSTEQVVEAVREAAAAVSAIPSQSVHRPGATVAGAVLAHLPGPDGDVPTWVVLNIGDTRVYLMRDGTFTQASHDHSQVQELVDAGRLTPAAARRDPRRNIVTRALGGGIDDDGVPALSLLPAAIADRLLVCSDGLSDELDDDALAALLGSGLPPQRTAEAAIAAALEHGGHDNVTVLVVDLPGPQAPAIASQDAESEEPRQA</sequence>
<dbReference type="PROSITE" id="PS51746">
    <property type="entry name" value="PPM_2"/>
    <property type="match status" value="1"/>
</dbReference>
<proteinExistence type="predicted"/>
<dbReference type="RefSeq" id="WP_166857275.1">
    <property type="nucleotide sequence ID" value="NZ_CP063989.1"/>
</dbReference>
<dbReference type="Proteomes" id="UP000594637">
    <property type="component" value="Chromosome"/>
</dbReference>
<dbReference type="SUPFAM" id="SSF81606">
    <property type="entry name" value="PP2C-like"/>
    <property type="match status" value="1"/>
</dbReference>
<dbReference type="SMART" id="SM00332">
    <property type="entry name" value="PP2Cc"/>
    <property type="match status" value="1"/>
</dbReference>
<gene>
    <name evidence="3" type="ORF">ID810_10900</name>
</gene>
<organism evidence="3 4">
    <name type="scientific">Actinomyces respiraculi</name>
    <dbReference type="NCBI Taxonomy" id="2744574"/>
    <lineage>
        <taxon>Bacteria</taxon>
        <taxon>Bacillati</taxon>
        <taxon>Actinomycetota</taxon>
        <taxon>Actinomycetes</taxon>
        <taxon>Actinomycetales</taxon>
        <taxon>Actinomycetaceae</taxon>
        <taxon>Actinomyces</taxon>
    </lineage>
</organism>
<dbReference type="AlphaFoldDB" id="A0A7T0PW72"/>
<dbReference type="Gene3D" id="3.60.40.10">
    <property type="entry name" value="PPM-type phosphatase domain"/>
    <property type="match status" value="1"/>
</dbReference>
<feature type="domain" description="PPM-type phosphatase" evidence="2">
    <location>
        <begin position="40"/>
        <end position="277"/>
    </location>
</feature>
<protein>
    <submittedName>
        <fullName evidence="3">Serine/threonine-protein phosphatase</fullName>
    </submittedName>
</protein>
<name>A0A7T0PW72_9ACTO</name>
<evidence type="ECO:0000259" key="2">
    <source>
        <dbReference type="PROSITE" id="PS51746"/>
    </source>
</evidence>
<dbReference type="KEGG" id="arep:ID810_10900"/>
<evidence type="ECO:0000313" key="3">
    <source>
        <dbReference type="EMBL" id="QPL05213.1"/>
    </source>
</evidence>
<evidence type="ECO:0000256" key="1">
    <source>
        <dbReference type="SAM" id="MobiDB-lite"/>
    </source>
</evidence>
<evidence type="ECO:0000313" key="4">
    <source>
        <dbReference type="Proteomes" id="UP000594637"/>
    </source>
</evidence>
<dbReference type="SMART" id="SM00331">
    <property type="entry name" value="PP2C_SIG"/>
    <property type="match status" value="1"/>
</dbReference>
<dbReference type="InterPro" id="IPR036457">
    <property type="entry name" value="PPM-type-like_dom_sf"/>
</dbReference>
<dbReference type="InterPro" id="IPR001932">
    <property type="entry name" value="PPM-type_phosphatase-like_dom"/>
</dbReference>